<dbReference type="Proteomes" id="UP000198253">
    <property type="component" value="Chromosome I"/>
</dbReference>
<evidence type="ECO:0000259" key="2">
    <source>
        <dbReference type="SMART" id="SM00829"/>
    </source>
</evidence>
<evidence type="ECO:0000313" key="3">
    <source>
        <dbReference type="EMBL" id="SCF33337.1"/>
    </source>
</evidence>
<dbReference type="InterPro" id="IPR011032">
    <property type="entry name" value="GroES-like_sf"/>
</dbReference>
<dbReference type="SUPFAM" id="SSF50129">
    <property type="entry name" value="GroES-like"/>
    <property type="match status" value="1"/>
</dbReference>
<dbReference type="EMBL" id="LT607413">
    <property type="protein sequence ID" value="SCF33337.1"/>
    <property type="molecule type" value="Genomic_DNA"/>
</dbReference>
<dbReference type="InterPro" id="IPR051603">
    <property type="entry name" value="Zinc-ADH_QOR/CCCR"/>
</dbReference>
<dbReference type="SMART" id="SM00829">
    <property type="entry name" value="PKS_ER"/>
    <property type="match status" value="1"/>
</dbReference>
<dbReference type="Pfam" id="PF08240">
    <property type="entry name" value="ADH_N"/>
    <property type="match status" value="1"/>
</dbReference>
<sequence length="348" mass="36301">MIDKTKRPLVATDDRRDRRHRMRALQFDRFGTPEVIVLRDVPRPDPAPGQIRIAVRACGLNPADWANVGGLFADRLPPPPRGLGLEVSGIVDALGEGVAGVEIGDRMFGPVPHDGPTAGAAEHALMATWARIPQGVTDEEAAALPMAAETAWRALDDLGIRPGEMLLVHGAGSTVGEAAVRLALHRGIQVIATAGPAKAAALRAAGATVTGYGDGMTERVTALAADRIDRALDATPSGGRADRPGDVSPAGGSLPALIRLTGDPDLVLTISDLAAAAELGTRTTQIDMRYDLLDEIARLAGDGVLSVSIARTFALEDIQEAAELSRSGRPGGKLILLPQAQRLCPGRA</sequence>
<dbReference type="Gene3D" id="3.40.50.720">
    <property type="entry name" value="NAD(P)-binding Rossmann-like Domain"/>
    <property type="match status" value="1"/>
</dbReference>
<dbReference type="InterPro" id="IPR013154">
    <property type="entry name" value="ADH-like_N"/>
</dbReference>
<dbReference type="InParanoid" id="A0A1C4ZJT4"/>
<dbReference type="Pfam" id="PF13602">
    <property type="entry name" value="ADH_zinc_N_2"/>
    <property type="match status" value="1"/>
</dbReference>
<proteinExistence type="predicted"/>
<dbReference type="PANTHER" id="PTHR44154">
    <property type="entry name" value="QUINONE OXIDOREDUCTASE"/>
    <property type="match status" value="1"/>
</dbReference>
<name>A0A1C4ZJT4_MICEC</name>
<organism evidence="3 4">
    <name type="scientific">Micromonospora echinospora</name>
    <name type="common">Micromonospora purpurea</name>
    <dbReference type="NCBI Taxonomy" id="1877"/>
    <lineage>
        <taxon>Bacteria</taxon>
        <taxon>Bacillati</taxon>
        <taxon>Actinomycetota</taxon>
        <taxon>Actinomycetes</taxon>
        <taxon>Micromonosporales</taxon>
        <taxon>Micromonosporaceae</taxon>
        <taxon>Micromonospora</taxon>
    </lineage>
</organism>
<dbReference type="GO" id="GO:0016491">
    <property type="term" value="F:oxidoreductase activity"/>
    <property type="evidence" value="ECO:0007669"/>
    <property type="project" value="InterPro"/>
</dbReference>
<accession>A0A1C4ZJT4</accession>
<dbReference type="PANTHER" id="PTHR44154:SF1">
    <property type="entry name" value="QUINONE OXIDOREDUCTASE"/>
    <property type="match status" value="1"/>
</dbReference>
<keyword evidence="4" id="KW-1185">Reference proteome</keyword>
<reference evidence="4" key="1">
    <citation type="submission" date="2016-06" db="EMBL/GenBank/DDBJ databases">
        <authorList>
            <person name="Varghese N."/>
            <person name="Submissions Spin"/>
        </authorList>
    </citation>
    <scope>NUCLEOTIDE SEQUENCE [LARGE SCALE GENOMIC DNA]</scope>
    <source>
        <strain evidence="4">DSM 43816</strain>
    </source>
</reference>
<dbReference type="InterPro" id="IPR036291">
    <property type="entry name" value="NAD(P)-bd_dom_sf"/>
</dbReference>
<evidence type="ECO:0000256" key="1">
    <source>
        <dbReference type="ARBA" id="ARBA00022857"/>
    </source>
</evidence>
<dbReference type="SUPFAM" id="SSF51735">
    <property type="entry name" value="NAD(P)-binding Rossmann-fold domains"/>
    <property type="match status" value="1"/>
</dbReference>
<keyword evidence="1" id="KW-0521">NADP</keyword>
<dbReference type="CDD" id="cd05289">
    <property type="entry name" value="MDR_like_2"/>
    <property type="match status" value="1"/>
</dbReference>
<evidence type="ECO:0000313" key="4">
    <source>
        <dbReference type="Proteomes" id="UP000198253"/>
    </source>
</evidence>
<dbReference type="AlphaFoldDB" id="A0A1C4ZJT4"/>
<dbReference type="InterPro" id="IPR020843">
    <property type="entry name" value="ER"/>
</dbReference>
<protein>
    <submittedName>
        <fullName evidence="3">NADPH:quinone reductase</fullName>
    </submittedName>
</protein>
<feature type="domain" description="Enoyl reductase (ER)" evidence="2">
    <location>
        <begin position="31"/>
        <end position="336"/>
    </location>
</feature>
<gene>
    <name evidence="3" type="ORF">GA0070618_5386</name>
</gene>
<dbReference type="Gene3D" id="3.90.180.10">
    <property type="entry name" value="Medium-chain alcohol dehydrogenases, catalytic domain"/>
    <property type="match status" value="1"/>
</dbReference>